<dbReference type="PANTHER" id="PTHR27002:SF1028">
    <property type="entry name" value="CYSTEINE-RICH RECEPTOR-LIKE PROTEIN KINASE 11"/>
    <property type="match status" value="1"/>
</dbReference>
<evidence type="ECO:0000256" key="14">
    <source>
        <dbReference type="PROSITE-ProRule" id="PRU10141"/>
    </source>
</evidence>
<gene>
    <name evidence="21" type="primary">LOC104722702</name>
</gene>
<feature type="chain" id="PRO_5047315359" evidence="17">
    <location>
        <begin position="25"/>
        <end position="671"/>
    </location>
</feature>
<keyword evidence="9 14" id="KW-0067">ATP-binding</keyword>
<dbReference type="PROSITE" id="PS50011">
    <property type="entry name" value="PROTEIN_KINASE_DOM"/>
    <property type="match status" value="1"/>
</dbReference>
<dbReference type="RefSeq" id="XP_010439208.1">
    <property type="nucleotide sequence ID" value="XM_010440906.1"/>
</dbReference>
<feature type="region of interest" description="Disordered" evidence="15">
    <location>
        <begin position="651"/>
        <end position="671"/>
    </location>
</feature>
<keyword evidence="3" id="KW-0808">Transferase</keyword>
<dbReference type="PANTHER" id="PTHR27002">
    <property type="entry name" value="RECEPTOR-LIKE SERINE/THREONINE-PROTEIN KINASE SD1-8"/>
    <property type="match status" value="1"/>
</dbReference>
<keyword evidence="6" id="KW-0677">Repeat</keyword>
<evidence type="ECO:0000259" key="18">
    <source>
        <dbReference type="PROSITE" id="PS50011"/>
    </source>
</evidence>
<dbReference type="Gene3D" id="1.10.510.10">
    <property type="entry name" value="Transferase(Phosphotransferase) domain 1"/>
    <property type="match status" value="1"/>
</dbReference>
<evidence type="ECO:0000256" key="1">
    <source>
        <dbReference type="ARBA" id="ARBA00004167"/>
    </source>
</evidence>
<dbReference type="Proteomes" id="UP000694864">
    <property type="component" value="Chromosome 11"/>
</dbReference>
<dbReference type="Gene3D" id="3.30.200.20">
    <property type="entry name" value="Phosphorylase Kinase, domain 1"/>
    <property type="match status" value="1"/>
</dbReference>
<evidence type="ECO:0000256" key="6">
    <source>
        <dbReference type="ARBA" id="ARBA00022737"/>
    </source>
</evidence>
<evidence type="ECO:0000259" key="19">
    <source>
        <dbReference type="PROSITE" id="PS51473"/>
    </source>
</evidence>
<dbReference type="InterPro" id="IPR008271">
    <property type="entry name" value="Ser/Thr_kinase_AS"/>
</dbReference>
<dbReference type="Gene3D" id="3.30.430.20">
    <property type="entry name" value="Gnk2 domain, C-X8-C-X2-C motif"/>
    <property type="match status" value="2"/>
</dbReference>
<keyword evidence="4 16" id="KW-0812">Transmembrane</keyword>
<evidence type="ECO:0000256" key="9">
    <source>
        <dbReference type="ARBA" id="ARBA00022840"/>
    </source>
</evidence>
<evidence type="ECO:0000256" key="3">
    <source>
        <dbReference type="ARBA" id="ARBA00022679"/>
    </source>
</evidence>
<evidence type="ECO:0000256" key="16">
    <source>
        <dbReference type="SAM" id="Phobius"/>
    </source>
</evidence>
<dbReference type="GeneID" id="104722702"/>
<keyword evidence="10 16" id="KW-1133">Transmembrane helix</keyword>
<evidence type="ECO:0000256" key="13">
    <source>
        <dbReference type="ARBA" id="ARBA00023180"/>
    </source>
</evidence>
<keyword evidence="20" id="KW-1185">Reference proteome</keyword>
<evidence type="ECO:0000256" key="15">
    <source>
        <dbReference type="SAM" id="MobiDB-lite"/>
    </source>
</evidence>
<dbReference type="InterPro" id="IPR011009">
    <property type="entry name" value="Kinase-like_dom_sf"/>
</dbReference>
<organism evidence="20 21">
    <name type="scientific">Camelina sativa</name>
    <name type="common">False flax</name>
    <name type="synonym">Myagrum sativum</name>
    <dbReference type="NCBI Taxonomy" id="90675"/>
    <lineage>
        <taxon>Eukaryota</taxon>
        <taxon>Viridiplantae</taxon>
        <taxon>Streptophyta</taxon>
        <taxon>Embryophyta</taxon>
        <taxon>Tracheophyta</taxon>
        <taxon>Spermatophyta</taxon>
        <taxon>Magnoliopsida</taxon>
        <taxon>eudicotyledons</taxon>
        <taxon>Gunneridae</taxon>
        <taxon>Pentapetalae</taxon>
        <taxon>rosids</taxon>
        <taxon>malvids</taxon>
        <taxon>Brassicales</taxon>
        <taxon>Brassicaceae</taxon>
        <taxon>Camelineae</taxon>
        <taxon>Camelina</taxon>
    </lineage>
</organism>
<sequence>MKQRTLFSILCFVLISFGFASVSAQKCTEDKGTFRPNSTYDVNRRLVLSSLPSNVTAQDGLYYNGSIGQEPNRVYAVGMCIPGSTSEDCSDCIKKASDEFLKNCPNQTEAYSWPGDPTLCYVRYSNTSFSGSADLDPRSLLYNTGDINSNLTEFTTIWEGLMARMISTASTAKSTPSSSDNHYTADAAALTPIRNIYALMQCTPDLSSLDCENCLRQSATDYQSCCGQRQGGVVMRPSCFLRWDLYTYSKAFDNITVASPPPEPPVTVPQPAGDQNNSTDNDNKGISAGVVVAITVPTVIAVLILLILGFVLFRRRKPYQRTEIESESDMSTTDSLVYDFKTIEAATNKFSMSNKLGEGGFGAVYKGKLSNGTEVAVKRLSKMSGQGTREFRNEAVLVSKLQHRNLVRLLGFCLEGEEKILIYEFVPNKSLDYFLFDPVKQSQLDWTLRYKIIGGIARGVLYLHQDSQLTIIHRDLKASNILLDANMNPKIADFGLATIFGMEQTQANTNRIAGTYAYMSPEYAMHGQYSMKSDIYSFGVLVLEIISGKKNSSVYQMDETSTAGNLVTYASRLWRNKSPLELVDPTIGRNYQSNEVTRCIHIALLCVQENPEDRPMLSTIILMLTSNTVTLPVPRLPGFFPRSKQLDLVCEGSESGQSTSSKSFPHLVRKK</sequence>
<dbReference type="InterPro" id="IPR017441">
    <property type="entry name" value="Protein_kinase_ATP_BS"/>
</dbReference>
<evidence type="ECO:0000256" key="8">
    <source>
        <dbReference type="ARBA" id="ARBA00022777"/>
    </source>
</evidence>
<dbReference type="InterPro" id="IPR002902">
    <property type="entry name" value="GNK2"/>
</dbReference>
<proteinExistence type="predicted"/>
<evidence type="ECO:0000256" key="7">
    <source>
        <dbReference type="ARBA" id="ARBA00022741"/>
    </source>
</evidence>
<dbReference type="PROSITE" id="PS51473">
    <property type="entry name" value="GNK2"/>
    <property type="match status" value="2"/>
</dbReference>
<dbReference type="InterPro" id="IPR000719">
    <property type="entry name" value="Prot_kinase_dom"/>
</dbReference>
<evidence type="ECO:0000256" key="2">
    <source>
        <dbReference type="ARBA" id="ARBA00022527"/>
    </source>
</evidence>
<dbReference type="PROSITE" id="PS00107">
    <property type="entry name" value="PROTEIN_KINASE_ATP"/>
    <property type="match status" value="1"/>
</dbReference>
<dbReference type="PROSITE" id="PS00108">
    <property type="entry name" value="PROTEIN_KINASE_ST"/>
    <property type="match status" value="1"/>
</dbReference>
<name>A0ABM0UCN2_CAMSA</name>
<keyword evidence="13" id="KW-0325">Glycoprotein</keyword>
<reference evidence="20" key="1">
    <citation type="journal article" date="2014" name="Nat. Commun.">
        <title>The emerging biofuel crop Camelina sativa retains a highly undifferentiated hexaploid genome structure.</title>
        <authorList>
            <person name="Kagale S."/>
            <person name="Koh C."/>
            <person name="Nixon J."/>
            <person name="Bollina V."/>
            <person name="Clarke W.E."/>
            <person name="Tuteja R."/>
            <person name="Spillane C."/>
            <person name="Robinson S.J."/>
            <person name="Links M.G."/>
            <person name="Clarke C."/>
            <person name="Higgins E.E."/>
            <person name="Huebert T."/>
            <person name="Sharpe A.G."/>
            <person name="Parkin I.A."/>
        </authorList>
    </citation>
    <scope>NUCLEOTIDE SEQUENCE [LARGE SCALE GENOMIC DNA]</scope>
    <source>
        <strain evidence="20">cv. DH55</strain>
    </source>
</reference>
<dbReference type="Pfam" id="PF07714">
    <property type="entry name" value="PK_Tyr_Ser-Thr"/>
    <property type="match status" value="1"/>
</dbReference>
<evidence type="ECO:0000256" key="17">
    <source>
        <dbReference type="SAM" id="SignalP"/>
    </source>
</evidence>
<keyword evidence="12" id="KW-0675">Receptor</keyword>
<evidence type="ECO:0000256" key="4">
    <source>
        <dbReference type="ARBA" id="ARBA00022692"/>
    </source>
</evidence>
<dbReference type="SMART" id="SM00220">
    <property type="entry name" value="S_TKc"/>
    <property type="match status" value="1"/>
</dbReference>
<keyword evidence="8" id="KW-0418">Kinase</keyword>
<feature type="signal peptide" evidence="17">
    <location>
        <begin position="1"/>
        <end position="24"/>
    </location>
</feature>
<feature type="compositionally biased region" description="Low complexity" evidence="15">
    <location>
        <begin position="651"/>
        <end position="663"/>
    </location>
</feature>
<evidence type="ECO:0000256" key="12">
    <source>
        <dbReference type="ARBA" id="ARBA00023170"/>
    </source>
</evidence>
<feature type="region of interest" description="Disordered" evidence="15">
    <location>
        <begin position="259"/>
        <end position="281"/>
    </location>
</feature>
<keyword evidence="7 14" id="KW-0547">Nucleotide-binding</keyword>
<reference evidence="21" key="2">
    <citation type="submission" date="2025-08" db="UniProtKB">
        <authorList>
            <consortium name="RefSeq"/>
        </authorList>
    </citation>
    <scope>IDENTIFICATION</scope>
    <source>
        <tissue evidence="21">Leaf</tissue>
    </source>
</reference>
<dbReference type="InterPro" id="IPR038408">
    <property type="entry name" value="GNK2_sf"/>
</dbReference>
<evidence type="ECO:0000313" key="20">
    <source>
        <dbReference type="Proteomes" id="UP000694864"/>
    </source>
</evidence>
<dbReference type="CDD" id="cd23509">
    <property type="entry name" value="Gnk2-like"/>
    <property type="match status" value="2"/>
</dbReference>
<feature type="compositionally biased region" description="Pro residues" evidence="15">
    <location>
        <begin position="259"/>
        <end position="268"/>
    </location>
</feature>
<keyword evidence="2" id="KW-0723">Serine/threonine-protein kinase</keyword>
<dbReference type="InterPro" id="IPR001245">
    <property type="entry name" value="Ser-Thr/Tyr_kinase_cat_dom"/>
</dbReference>
<feature type="domain" description="Protein kinase" evidence="18">
    <location>
        <begin position="350"/>
        <end position="636"/>
    </location>
</feature>
<comment type="subcellular location">
    <subcellularLocation>
        <location evidence="1">Membrane</location>
        <topology evidence="1">Single-pass membrane protein</topology>
    </subcellularLocation>
</comment>
<feature type="domain" description="Gnk2-homologous" evidence="19">
    <location>
        <begin position="22"/>
        <end position="129"/>
    </location>
</feature>
<dbReference type="CDD" id="cd14066">
    <property type="entry name" value="STKc_IRAK"/>
    <property type="match status" value="1"/>
</dbReference>
<feature type="domain" description="Gnk2-homologous" evidence="19">
    <location>
        <begin position="135"/>
        <end position="248"/>
    </location>
</feature>
<evidence type="ECO:0000256" key="5">
    <source>
        <dbReference type="ARBA" id="ARBA00022729"/>
    </source>
</evidence>
<evidence type="ECO:0000256" key="10">
    <source>
        <dbReference type="ARBA" id="ARBA00022989"/>
    </source>
</evidence>
<dbReference type="SUPFAM" id="SSF56112">
    <property type="entry name" value="Protein kinase-like (PK-like)"/>
    <property type="match status" value="1"/>
</dbReference>
<feature type="binding site" evidence="14">
    <location>
        <position position="378"/>
    </location>
    <ligand>
        <name>ATP</name>
        <dbReference type="ChEBI" id="CHEBI:30616"/>
    </ligand>
</feature>
<keyword evidence="5 17" id="KW-0732">Signal</keyword>
<protein>
    <submittedName>
        <fullName evidence="21">Cysteine-rich receptor-like protein kinase 11</fullName>
    </submittedName>
</protein>
<evidence type="ECO:0000313" key="21">
    <source>
        <dbReference type="RefSeq" id="XP_010439208.1"/>
    </source>
</evidence>
<keyword evidence="11 16" id="KW-0472">Membrane</keyword>
<accession>A0ABM0UCN2</accession>
<dbReference type="Pfam" id="PF01657">
    <property type="entry name" value="Stress-antifung"/>
    <property type="match status" value="2"/>
</dbReference>
<feature type="transmembrane region" description="Helical" evidence="16">
    <location>
        <begin position="286"/>
        <end position="313"/>
    </location>
</feature>
<evidence type="ECO:0000256" key="11">
    <source>
        <dbReference type="ARBA" id="ARBA00023136"/>
    </source>
</evidence>